<keyword evidence="3" id="KW-1003">Cell membrane</keyword>
<dbReference type="PANTHER" id="PTHR43663">
    <property type="entry name" value="CHROMATE TRANSPORT PROTEIN-RELATED"/>
    <property type="match status" value="1"/>
</dbReference>
<dbReference type="PANTHER" id="PTHR43663:SF1">
    <property type="entry name" value="CHROMATE TRANSPORTER"/>
    <property type="match status" value="1"/>
</dbReference>
<evidence type="ECO:0000256" key="4">
    <source>
        <dbReference type="ARBA" id="ARBA00022692"/>
    </source>
</evidence>
<reference evidence="8" key="1">
    <citation type="journal article" date="2021" name="PeerJ">
        <title>Extensive microbial diversity within the chicken gut microbiome revealed by metagenomics and culture.</title>
        <authorList>
            <person name="Gilroy R."/>
            <person name="Ravi A."/>
            <person name="Getino M."/>
            <person name="Pursley I."/>
            <person name="Horton D.L."/>
            <person name="Alikhan N.F."/>
            <person name="Baker D."/>
            <person name="Gharbi K."/>
            <person name="Hall N."/>
            <person name="Watson M."/>
            <person name="Adriaenssens E.M."/>
            <person name="Foster-Nyarko E."/>
            <person name="Jarju S."/>
            <person name="Secka A."/>
            <person name="Antonio M."/>
            <person name="Oren A."/>
            <person name="Chaudhuri R.R."/>
            <person name="La Ragione R."/>
            <person name="Hildebrand F."/>
            <person name="Pallen M.J."/>
        </authorList>
    </citation>
    <scope>NUCLEOTIDE SEQUENCE</scope>
    <source>
        <strain evidence="8">ChiBcec1-1093</strain>
    </source>
</reference>
<gene>
    <name evidence="8" type="ORF">IAA17_04135</name>
</gene>
<keyword evidence="6 7" id="KW-0472">Membrane</keyword>
<comment type="similarity">
    <text evidence="2">Belongs to the chromate ion transporter (CHR) (TC 2.A.51) family.</text>
</comment>
<evidence type="ECO:0000256" key="1">
    <source>
        <dbReference type="ARBA" id="ARBA00004651"/>
    </source>
</evidence>
<proteinExistence type="inferred from homology"/>
<comment type="subcellular location">
    <subcellularLocation>
        <location evidence="1">Cell membrane</location>
        <topology evidence="1">Multi-pass membrane protein</topology>
    </subcellularLocation>
</comment>
<dbReference type="EMBL" id="DXBC01000062">
    <property type="protein sequence ID" value="HIZ78954.1"/>
    <property type="molecule type" value="Genomic_DNA"/>
</dbReference>
<evidence type="ECO:0000313" key="9">
    <source>
        <dbReference type="Proteomes" id="UP000824101"/>
    </source>
</evidence>
<evidence type="ECO:0000256" key="5">
    <source>
        <dbReference type="ARBA" id="ARBA00022989"/>
    </source>
</evidence>
<evidence type="ECO:0000313" key="8">
    <source>
        <dbReference type="EMBL" id="HIZ78954.1"/>
    </source>
</evidence>
<feature type="transmembrane region" description="Helical" evidence="7">
    <location>
        <begin position="6"/>
        <end position="23"/>
    </location>
</feature>
<dbReference type="GO" id="GO:0005886">
    <property type="term" value="C:plasma membrane"/>
    <property type="evidence" value="ECO:0007669"/>
    <property type="project" value="UniProtKB-SubCell"/>
</dbReference>
<organism evidence="8 9">
    <name type="scientific">Candidatus Lachnoclostridium stercorigallinarum</name>
    <dbReference type="NCBI Taxonomy" id="2838634"/>
    <lineage>
        <taxon>Bacteria</taxon>
        <taxon>Bacillati</taxon>
        <taxon>Bacillota</taxon>
        <taxon>Clostridia</taxon>
        <taxon>Lachnospirales</taxon>
        <taxon>Lachnospiraceae</taxon>
    </lineage>
</organism>
<protein>
    <submittedName>
        <fullName evidence="8">Chromate transporter</fullName>
    </submittedName>
</protein>
<accession>A0A9D2K6K7</accession>
<keyword evidence="5 7" id="KW-1133">Transmembrane helix</keyword>
<feature type="transmembrane region" description="Helical" evidence="7">
    <location>
        <begin position="71"/>
        <end position="98"/>
    </location>
</feature>
<evidence type="ECO:0000256" key="3">
    <source>
        <dbReference type="ARBA" id="ARBA00022475"/>
    </source>
</evidence>
<reference evidence="8" key="2">
    <citation type="submission" date="2021-04" db="EMBL/GenBank/DDBJ databases">
        <authorList>
            <person name="Gilroy R."/>
        </authorList>
    </citation>
    <scope>NUCLEOTIDE SEQUENCE</scope>
    <source>
        <strain evidence="8">ChiBcec1-1093</strain>
    </source>
</reference>
<dbReference type="Proteomes" id="UP000824101">
    <property type="component" value="Unassembled WGS sequence"/>
</dbReference>
<comment type="caution">
    <text evidence="8">The sequence shown here is derived from an EMBL/GenBank/DDBJ whole genome shotgun (WGS) entry which is preliminary data.</text>
</comment>
<dbReference type="GO" id="GO:0015109">
    <property type="term" value="F:chromate transmembrane transporter activity"/>
    <property type="evidence" value="ECO:0007669"/>
    <property type="project" value="InterPro"/>
</dbReference>
<dbReference type="InterPro" id="IPR003370">
    <property type="entry name" value="Chromate_transpt"/>
</dbReference>
<feature type="transmembrane region" description="Helical" evidence="7">
    <location>
        <begin position="132"/>
        <end position="150"/>
    </location>
</feature>
<sequence length="186" mass="20464">MLVLFWQFFQFGCFTFGGGWSIVAQMQKLYVEKEKTISSQELLDITSVGRSLPGTMIGNVAMLYGCRAGGFICGVACVIAMILPPMIILSLITYFYTIFRENTWVMSAMTGVRAAIVPIIASAAVNMVKGAFRFPPCFVLAAATFVLYLFLNVSCVELVIMGMVGGILICEFYERKGADRRDSHTA</sequence>
<evidence type="ECO:0000256" key="6">
    <source>
        <dbReference type="ARBA" id="ARBA00023136"/>
    </source>
</evidence>
<dbReference type="AlphaFoldDB" id="A0A9D2K6K7"/>
<keyword evidence="4 7" id="KW-0812">Transmembrane</keyword>
<dbReference type="Pfam" id="PF02417">
    <property type="entry name" value="Chromate_transp"/>
    <property type="match status" value="1"/>
</dbReference>
<evidence type="ECO:0000256" key="2">
    <source>
        <dbReference type="ARBA" id="ARBA00005262"/>
    </source>
</evidence>
<dbReference type="InterPro" id="IPR052518">
    <property type="entry name" value="CHR_Transporter"/>
</dbReference>
<evidence type="ECO:0000256" key="7">
    <source>
        <dbReference type="SAM" id="Phobius"/>
    </source>
</evidence>
<feature type="transmembrane region" description="Helical" evidence="7">
    <location>
        <begin position="104"/>
        <end position="125"/>
    </location>
</feature>
<name>A0A9D2K6K7_9FIRM</name>